<keyword evidence="8" id="KW-0677">Repeat</keyword>
<dbReference type="InterPro" id="IPR019775">
    <property type="entry name" value="WD40_repeat_CS"/>
</dbReference>
<dbReference type="SUPFAM" id="SSF50978">
    <property type="entry name" value="WD40 repeat-like"/>
    <property type="match status" value="1"/>
</dbReference>
<evidence type="ECO:0000313" key="14">
    <source>
        <dbReference type="Ensembl" id="ENSCPRP00005022905.1"/>
    </source>
</evidence>
<dbReference type="Proteomes" id="UP000594220">
    <property type="component" value="Unplaced"/>
</dbReference>
<evidence type="ECO:0000256" key="9">
    <source>
        <dbReference type="ARBA" id="ARBA00023136"/>
    </source>
</evidence>
<dbReference type="PROSITE" id="PS50082">
    <property type="entry name" value="WD_REPEATS_2"/>
    <property type="match status" value="1"/>
</dbReference>
<dbReference type="GO" id="GO:0012505">
    <property type="term" value="C:endomembrane system"/>
    <property type="evidence" value="ECO:0007669"/>
    <property type="project" value="UniProtKB-SubCell"/>
</dbReference>
<dbReference type="GO" id="GO:0030864">
    <property type="term" value="C:cortical actin cytoskeleton"/>
    <property type="evidence" value="ECO:0007669"/>
    <property type="project" value="Ensembl"/>
</dbReference>
<feature type="compositionally biased region" description="Polar residues" evidence="11">
    <location>
        <begin position="1110"/>
        <end position="1123"/>
    </location>
</feature>
<dbReference type="PANTHER" id="PTHR10241:SF21">
    <property type="entry name" value="LETHAL(2) GIANT LARVAE PROTEIN HOMOLOG 1"/>
    <property type="match status" value="1"/>
</dbReference>
<dbReference type="GO" id="GO:0006893">
    <property type="term" value="P:Golgi to plasma membrane transport"/>
    <property type="evidence" value="ECO:0007669"/>
    <property type="project" value="TreeGrafter"/>
</dbReference>
<evidence type="ECO:0000256" key="2">
    <source>
        <dbReference type="ARBA" id="ARBA00004496"/>
    </source>
</evidence>
<keyword evidence="4" id="KW-0268">Exocytosis</keyword>
<dbReference type="InterPro" id="IPR000664">
    <property type="entry name" value="Lethal2_giant"/>
</dbReference>
<reference evidence="14" key="1">
    <citation type="submission" date="2025-08" db="UniProtKB">
        <authorList>
            <consortium name="Ensembl"/>
        </authorList>
    </citation>
    <scope>IDENTIFICATION</scope>
</reference>
<dbReference type="InterPro" id="IPR001680">
    <property type="entry name" value="WD40_rpt"/>
</dbReference>
<reference evidence="14" key="2">
    <citation type="submission" date="2025-09" db="UniProtKB">
        <authorList>
            <consortium name="Ensembl"/>
        </authorList>
    </citation>
    <scope>IDENTIFICATION</scope>
</reference>
<evidence type="ECO:0000256" key="5">
    <source>
        <dbReference type="ARBA" id="ARBA00022490"/>
    </source>
</evidence>
<evidence type="ECO:0000256" key="3">
    <source>
        <dbReference type="ARBA" id="ARBA00008070"/>
    </source>
</evidence>
<dbReference type="GO" id="GO:0065003">
    <property type="term" value="P:protein-containing complex assembly"/>
    <property type="evidence" value="ECO:0007669"/>
    <property type="project" value="Ensembl"/>
</dbReference>
<keyword evidence="6" id="KW-0597">Phosphoprotein</keyword>
<dbReference type="GO" id="GO:0032878">
    <property type="term" value="P:regulation of establishment or maintenance of cell polarity"/>
    <property type="evidence" value="ECO:0007669"/>
    <property type="project" value="TreeGrafter"/>
</dbReference>
<dbReference type="Ensembl" id="ENSCPRT00005026760.1">
    <property type="protein sequence ID" value="ENSCPRP00005022905.1"/>
    <property type="gene ID" value="ENSCPRG00005015952.1"/>
</dbReference>
<comment type="subcellular location">
    <subcellularLocation>
        <location evidence="2">Cytoplasm</location>
    </subcellularLocation>
    <subcellularLocation>
        <location evidence="1">Endomembrane system</location>
    </subcellularLocation>
</comment>
<dbReference type="GO" id="GO:0006887">
    <property type="term" value="P:exocytosis"/>
    <property type="evidence" value="ECO:0007669"/>
    <property type="project" value="UniProtKB-KW"/>
</dbReference>
<dbReference type="InterPro" id="IPR013577">
    <property type="entry name" value="LLGL2"/>
</dbReference>
<organism evidence="14 15">
    <name type="scientific">Crocodylus porosus</name>
    <name type="common">Saltwater crocodile</name>
    <name type="synonym">Estuarine crocodile</name>
    <dbReference type="NCBI Taxonomy" id="8502"/>
    <lineage>
        <taxon>Eukaryota</taxon>
        <taxon>Metazoa</taxon>
        <taxon>Chordata</taxon>
        <taxon>Craniata</taxon>
        <taxon>Vertebrata</taxon>
        <taxon>Euteleostomi</taxon>
        <taxon>Archelosauria</taxon>
        <taxon>Archosauria</taxon>
        <taxon>Crocodylia</taxon>
        <taxon>Longirostres</taxon>
        <taxon>Crocodylidae</taxon>
        <taxon>Crocodylus</taxon>
    </lineage>
</organism>
<dbReference type="GeneTree" id="ENSGT00950000182906"/>
<evidence type="ECO:0000256" key="4">
    <source>
        <dbReference type="ARBA" id="ARBA00022483"/>
    </source>
</evidence>
<evidence type="ECO:0000259" key="13">
    <source>
        <dbReference type="Pfam" id="PF08596"/>
    </source>
</evidence>
<keyword evidence="5" id="KW-0963">Cytoplasm</keyword>
<gene>
    <name evidence="14" type="primary">LLGL1</name>
</gene>
<dbReference type="GO" id="GO:0051294">
    <property type="term" value="P:establishment of spindle orientation"/>
    <property type="evidence" value="ECO:0007669"/>
    <property type="project" value="TreeGrafter"/>
</dbReference>
<dbReference type="AlphaFoldDB" id="A0A7M4FCK4"/>
<feature type="compositionally biased region" description="Basic and acidic residues" evidence="11">
    <location>
        <begin position="1093"/>
        <end position="1103"/>
    </location>
</feature>
<keyword evidence="15" id="KW-1185">Reference proteome</keyword>
<protein>
    <submittedName>
        <fullName evidence="14">LLGL scribble cell polarity complex component 1</fullName>
    </submittedName>
</protein>
<evidence type="ECO:0000259" key="12">
    <source>
        <dbReference type="Pfam" id="PF08366"/>
    </source>
</evidence>
<dbReference type="Gene3D" id="2.130.10.10">
    <property type="entry name" value="YVTN repeat-like/Quinoprotein amine dehydrogenase"/>
    <property type="match status" value="1"/>
</dbReference>
<dbReference type="InterPro" id="IPR015943">
    <property type="entry name" value="WD40/YVTN_repeat-like_dom_sf"/>
</dbReference>
<evidence type="ECO:0000256" key="1">
    <source>
        <dbReference type="ARBA" id="ARBA00004308"/>
    </source>
</evidence>
<proteinExistence type="inferred from homology"/>
<dbReference type="GO" id="GO:0005096">
    <property type="term" value="F:GTPase activator activity"/>
    <property type="evidence" value="ECO:0007669"/>
    <property type="project" value="TreeGrafter"/>
</dbReference>
<dbReference type="PANTHER" id="PTHR10241">
    <property type="entry name" value="LETHAL 2 GIANT LARVAE PROTEIN"/>
    <property type="match status" value="1"/>
</dbReference>
<dbReference type="GO" id="GO:0045159">
    <property type="term" value="F:myosin II binding"/>
    <property type="evidence" value="ECO:0007669"/>
    <property type="project" value="TreeGrafter"/>
</dbReference>
<dbReference type="OMA" id="WRNCASG"/>
<sequence length="1163" mass="126933">MQQYPLQQQRACTSRGVLHGLAFSSAGGGRAPCSSKASPLLPVGPCLETGPNPQWTVQAERGGGFSPAGHFRTRQTWAARDAWGQEAASDQPGLRVSLSWLHCTQPQRWGETSHRHGPAPCCHGVPVARCSPDRLPQAIRHLSQPSLGAGGEASGAWSPPGFLDSLLSYGAPGVEFTGLHRETATVTQMHFLPGQGRLLSLLDDNTLHLWEIYHKDGCSHLEEIRSFALPGRPGFDGANSPPSIARVTVILLKSACDVACLGTEGGGVYFLDLSGLTLLEDKALFQDEILQSVPDDYRCGKALGPVESLQEHPQDPSKILIGYSRGLVVVWDEIARKVDHLFLGNQQLESLTWERSGKTVVSSHSDGGYMVWSLNSSSQKTLQPLLSTIPYGPFPCKAINKILWRTCESGSHFIIFSGGMPRASYGDRHCVSILQGQTLVTLDFTSRVIDFFTVHSTEAAEGEFDNPRALVVLVEEELVVVDLQTPGWPTIPAPYLAPLHSSAITCSYHISNVPLKLWERIISVGEQQNPQLSSANWPIDGGKNLAQEPTQRGFLLTGHEDGTVRFWDASGVSLKPLYKLGTANIFQTDCEHNDSLNQAEEEWPPFRKVGCFDPYSDDPRLGIQKIALCKYTARMVVAGTAGQVLVMELSDEKSEHAISVATLDLLQDREGFTWKGHDRLAPKNGTIAFAPGFQPSILVQCLPPAAVTAVTLHSEWNLVAFGTSHGFGLFDYYRRNPVLARCTLHPNDSLAMEGPLSRVKSLKKSLRQSFRRIRKSRVSGKKRVPTSSPSSKVQEANAQLAEQAGPPEVEVTPVQRRIEPRSADDSLSGVVRCLYFANTFLRDATHHGPTMWAGTNSGSVFAYALEVPSQEKFSERAVEAVLGKEIQLMHRAPVVSIAVLDGRGNPLPEPYEVSRDLAKAPDMQGSHSVLISSEEQFKVFTLPKVSAKTKFKLTAHEGCRVRKVALVSFASAACEDYAEHGLVCLTNLGDIHVFSVPGLRPQVHYDCIRKEDISGIASCVFTKHGQGFYLISPSEFERFSLSARNITEPLCYLELARRHDGTCLGNSFPGTPKMSQANGTNILLGSEASHSPADSDRTSEEHQAAFSLTPIDSPNSSLETPVDSTGDITVEEVKDFLASTEEADKNLRILSEEDARLLGILIK</sequence>
<dbReference type="GO" id="GO:0008593">
    <property type="term" value="P:regulation of Notch signaling pathway"/>
    <property type="evidence" value="ECO:0007669"/>
    <property type="project" value="TreeGrafter"/>
</dbReference>
<dbReference type="GO" id="GO:0019901">
    <property type="term" value="F:protein kinase binding"/>
    <property type="evidence" value="ECO:0007669"/>
    <property type="project" value="Ensembl"/>
</dbReference>
<keyword evidence="7 10" id="KW-0853">WD repeat</keyword>
<dbReference type="Pfam" id="PF08366">
    <property type="entry name" value="LLGL"/>
    <property type="match status" value="1"/>
</dbReference>
<dbReference type="GO" id="GO:0030866">
    <property type="term" value="P:cortical actin cytoskeleton organization"/>
    <property type="evidence" value="ECO:0007669"/>
    <property type="project" value="Ensembl"/>
</dbReference>
<dbReference type="InterPro" id="IPR036322">
    <property type="entry name" value="WD40_repeat_dom_sf"/>
</dbReference>
<keyword evidence="9" id="KW-0472">Membrane</keyword>
<feature type="repeat" description="WD" evidence="10">
    <location>
        <begin position="554"/>
        <end position="568"/>
    </location>
</feature>
<dbReference type="Pfam" id="PF08596">
    <property type="entry name" value="Lgl_C"/>
    <property type="match status" value="1"/>
</dbReference>
<dbReference type="PRINTS" id="PR00962">
    <property type="entry name" value="LETHAL2GIANT"/>
</dbReference>
<dbReference type="PROSITE" id="PS00678">
    <property type="entry name" value="WD_REPEATS_1"/>
    <property type="match status" value="1"/>
</dbReference>
<feature type="domain" description="Lethal giant larvae homologue 2" evidence="12">
    <location>
        <begin position="388"/>
        <end position="489"/>
    </location>
</feature>
<evidence type="ECO:0000256" key="10">
    <source>
        <dbReference type="PROSITE-ProRule" id="PRU00221"/>
    </source>
</evidence>
<feature type="compositionally biased region" description="Basic residues" evidence="11">
    <location>
        <begin position="774"/>
        <end position="784"/>
    </location>
</feature>
<evidence type="ECO:0000256" key="8">
    <source>
        <dbReference type="ARBA" id="ARBA00022737"/>
    </source>
</evidence>
<dbReference type="GO" id="GO:0005886">
    <property type="term" value="C:plasma membrane"/>
    <property type="evidence" value="ECO:0007669"/>
    <property type="project" value="TreeGrafter"/>
</dbReference>
<feature type="compositionally biased region" description="Polar residues" evidence="11">
    <location>
        <begin position="785"/>
        <end position="797"/>
    </location>
</feature>
<accession>A0A7M4FCK4</accession>
<evidence type="ECO:0000256" key="11">
    <source>
        <dbReference type="SAM" id="MobiDB-lite"/>
    </source>
</evidence>
<comment type="similarity">
    <text evidence="3">Belongs to the WD repeat L(2)GL family.</text>
</comment>
<dbReference type="InterPro" id="IPR013905">
    <property type="entry name" value="Lgl_C_dom"/>
</dbReference>
<name>A0A7M4FCK4_CROPO</name>
<feature type="region of interest" description="Disordered" evidence="11">
    <location>
        <begin position="1084"/>
        <end position="1123"/>
    </location>
</feature>
<dbReference type="SMART" id="SM00320">
    <property type="entry name" value="WD40"/>
    <property type="match status" value="4"/>
</dbReference>
<feature type="domain" description="Lethal giant larvae (Lgl)-like C-terminal" evidence="13">
    <location>
        <begin position="834"/>
        <end position="1047"/>
    </location>
</feature>
<feature type="region of interest" description="Disordered" evidence="11">
    <location>
        <begin position="774"/>
        <end position="809"/>
    </location>
</feature>
<evidence type="ECO:0000256" key="6">
    <source>
        <dbReference type="ARBA" id="ARBA00022553"/>
    </source>
</evidence>
<evidence type="ECO:0000313" key="15">
    <source>
        <dbReference type="Proteomes" id="UP000594220"/>
    </source>
</evidence>
<evidence type="ECO:0000256" key="7">
    <source>
        <dbReference type="ARBA" id="ARBA00022574"/>
    </source>
</evidence>